<evidence type="ECO:0000256" key="1">
    <source>
        <dbReference type="ARBA" id="ARBA00005495"/>
    </source>
</evidence>
<dbReference type="InterPro" id="IPR011057">
    <property type="entry name" value="Mss4-like_sf"/>
</dbReference>
<reference evidence="5" key="1">
    <citation type="journal article" date="2021" name="J Fungi (Basel)">
        <title>Virulence traits and population genomics of the black yeast Aureobasidium melanogenum.</title>
        <authorList>
            <person name="Cernosa A."/>
            <person name="Sun X."/>
            <person name="Gostincar C."/>
            <person name="Fang C."/>
            <person name="Gunde-Cimerman N."/>
            <person name="Song Z."/>
        </authorList>
    </citation>
    <scope>NUCLEOTIDE SEQUENCE</scope>
    <source>
        <strain evidence="5">EXF-9298</strain>
    </source>
</reference>
<organism evidence="5 6">
    <name type="scientific">Aureobasidium melanogenum</name>
    <name type="common">Aureobasidium pullulans var. melanogenum</name>
    <dbReference type="NCBI Taxonomy" id="46634"/>
    <lineage>
        <taxon>Eukaryota</taxon>
        <taxon>Fungi</taxon>
        <taxon>Dikarya</taxon>
        <taxon>Ascomycota</taxon>
        <taxon>Pezizomycotina</taxon>
        <taxon>Dothideomycetes</taxon>
        <taxon>Dothideomycetidae</taxon>
        <taxon>Dothideales</taxon>
        <taxon>Saccotheciaceae</taxon>
        <taxon>Aureobasidium</taxon>
    </lineage>
</organism>
<protein>
    <recommendedName>
        <fullName evidence="4">CENP-V/GFA domain-containing protein</fullName>
    </recommendedName>
</protein>
<feature type="domain" description="CENP-V/GFA" evidence="4">
    <location>
        <begin position="149"/>
        <end position="273"/>
    </location>
</feature>
<dbReference type="SUPFAM" id="SSF51316">
    <property type="entry name" value="Mss4-like"/>
    <property type="match status" value="2"/>
</dbReference>
<evidence type="ECO:0000313" key="6">
    <source>
        <dbReference type="Proteomes" id="UP000729357"/>
    </source>
</evidence>
<proteinExistence type="inferred from homology"/>
<dbReference type="InterPro" id="IPR006913">
    <property type="entry name" value="CENP-V/GFA"/>
</dbReference>
<name>A0A9P8FLZ4_AURME</name>
<dbReference type="PANTHER" id="PTHR28620">
    <property type="entry name" value="CENTROMERE PROTEIN V"/>
    <property type="match status" value="1"/>
</dbReference>
<comment type="similarity">
    <text evidence="1">Belongs to the Gfa family.</text>
</comment>
<keyword evidence="2" id="KW-0479">Metal-binding</keyword>
<sequence>MKMAEGEEKQTYYGNCHCGAFKFSVALAPIKKAARCNCSICSRKGYLFAVPEKPSDFKVEAGEGILKTYSFGNGVAEHKFCPKCGSGVLVEAAKLNFLAVNVNMFKHGSVDVDNLEISTTDRAKVEPVYQPFVLPKDQTPEVPEGQKLYTGSCHCQAIKYTVVCEEIKEVRTCNCSFCSRNADMWIYPPIPSVDMLGTENKLTNYLFGPERAFHGFCGVCGVDVVNRVDLHHIFKAPVRPINVRTMDNVVLDDLKIDKVDGWSLNKGPYKAYDV</sequence>
<dbReference type="PANTHER" id="PTHR28620:SF1">
    <property type="entry name" value="CENP-V_GFA DOMAIN-CONTAINING PROTEIN"/>
    <property type="match status" value="1"/>
</dbReference>
<dbReference type="EMBL" id="JAHFXS010001396">
    <property type="protein sequence ID" value="KAG9977766.1"/>
    <property type="molecule type" value="Genomic_DNA"/>
</dbReference>
<reference evidence="5" key="2">
    <citation type="submission" date="2021-08" db="EMBL/GenBank/DDBJ databases">
        <authorList>
            <person name="Gostincar C."/>
            <person name="Sun X."/>
            <person name="Song Z."/>
            <person name="Gunde-Cimerman N."/>
        </authorList>
    </citation>
    <scope>NUCLEOTIDE SEQUENCE</scope>
    <source>
        <strain evidence="5">EXF-9298</strain>
    </source>
</reference>
<evidence type="ECO:0000313" key="5">
    <source>
        <dbReference type="EMBL" id="KAG9977766.1"/>
    </source>
</evidence>
<keyword evidence="3" id="KW-0862">Zinc</keyword>
<dbReference type="Pfam" id="PF04828">
    <property type="entry name" value="GFA"/>
    <property type="match status" value="2"/>
</dbReference>
<comment type="caution">
    <text evidence="5">The sequence shown here is derived from an EMBL/GenBank/DDBJ whole genome shotgun (WGS) entry which is preliminary data.</text>
</comment>
<feature type="non-terminal residue" evidence="5">
    <location>
        <position position="274"/>
    </location>
</feature>
<dbReference type="Gene3D" id="2.170.150.70">
    <property type="match status" value="2"/>
</dbReference>
<dbReference type="Proteomes" id="UP000729357">
    <property type="component" value="Unassembled WGS sequence"/>
</dbReference>
<dbReference type="InterPro" id="IPR052355">
    <property type="entry name" value="CENP-V-like"/>
</dbReference>
<feature type="domain" description="CENP-V/GFA" evidence="4">
    <location>
        <begin position="12"/>
        <end position="121"/>
    </location>
</feature>
<gene>
    <name evidence="5" type="ORF">KCU98_g9847</name>
</gene>
<evidence type="ECO:0000256" key="2">
    <source>
        <dbReference type="ARBA" id="ARBA00022723"/>
    </source>
</evidence>
<evidence type="ECO:0000256" key="3">
    <source>
        <dbReference type="ARBA" id="ARBA00022833"/>
    </source>
</evidence>
<accession>A0A9P8FLZ4</accession>
<dbReference type="GO" id="GO:0016846">
    <property type="term" value="F:carbon-sulfur lyase activity"/>
    <property type="evidence" value="ECO:0007669"/>
    <property type="project" value="InterPro"/>
</dbReference>
<dbReference type="GO" id="GO:0046872">
    <property type="term" value="F:metal ion binding"/>
    <property type="evidence" value="ECO:0007669"/>
    <property type="project" value="UniProtKB-KW"/>
</dbReference>
<dbReference type="AlphaFoldDB" id="A0A9P8FLZ4"/>
<keyword evidence="6" id="KW-1185">Reference proteome</keyword>
<dbReference type="PROSITE" id="PS51891">
    <property type="entry name" value="CENP_V_GFA"/>
    <property type="match status" value="2"/>
</dbReference>
<evidence type="ECO:0000259" key="4">
    <source>
        <dbReference type="PROSITE" id="PS51891"/>
    </source>
</evidence>